<gene>
    <name evidence="1" type="ORF">AWB69_09125</name>
</gene>
<name>A0A158JZ76_9BURK</name>
<accession>A0A158JZ76</accession>
<protein>
    <recommendedName>
        <fullName evidence="3">Transposase</fullName>
    </recommendedName>
</protein>
<sequence>MPRLMLSDNQYEWIAPLLPGKVPTRVGPHETIDRLSRPCYGSRAPAAHGAICRPISERGIACTHALPDGLGRKYGRRYSPSLRATLTLRKSSLTVRLCVPTSMPPVRGKGDRAIGRSRSGVSAKIHALVDGLGMLARFHLTGGQSRDSAFAGRTETRQSAYRRGLRYKRNRATSQAITQTPLGMVTSNSSTFRSELNKP</sequence>
<organism evidence="1 2">
    <name type="scientific">Caballeronia udeis</name>
    <dbReference type="NCBI Taxonomy" id="1232866"/>
    <lineage>
        <taxon>Bacteria</taxon>
        <taxon>Pseudomonadati</taxon>
        <taxon>Pseudomonadota</taxon>
        <taxon>Betaproteobacteria</taxon>
        <taxon>Burkholderiales</taxon>
        <taxon>Burkholderiaceae</taxon>
        <taxon>Caballeronia</taxon>
    </lineage>
</organism>
<evidence type="ECO:0000313" key="1">
    <source>
        <dbReference type="EMBL" id="SAL74045.1"/>
    </source>
</evidence>
<dbReference type="EMBL" id="FCOK02000147">
    <property type="protein sequence ID" value="SAL74045.1"/>
    <property type="molecule type" value="Genomic_DNA"/>
</dbReference>
<proteinExistence type="predicted"/>
<dbReference type="AlphaFoldDB" id="A0A158JZ76"/>
<dbReference type="Proteomes" id="UP000054683">
    <property type="component" value="Unassembled WGS sequence"/>
</dbReference>
<evidence type="ECO:0000313" key="2">
    <source>
        <dbReference type="Proteomes" id="UP000054683"/>
    </source>
</evidence>
<evidence type="ECO:0008006" key="3">
    <source>
        <dbReference type="Google" id="ProtNLM"/>
    </source>
</evidence>
<reference evidence="1 2" key="1">
    <citation type="submission" date="2016-01" db="EMBL/GenBank/DDBJ databases">
        <authorList>
            <person name="Oliw E.H."/>
        </authorList>
    </citation>
    <scope>NUCLEOTIDE SEQUENCE [LARGE SCALE GENOMIC DNA]</scope>
    <source>
        <strain evidence="1">LMG 27134</strain>
    </source>
</reference>